<evidence type="ECO:0000313" key="23">
    <source>
        <dbReference type="EMBL" id="PIP86945.1"/>
    </source>
</evidence>
<comment type="cofactor">
    <cofactor evidence="1">
        <name>Mn(2+)</name>
        <dbReference type="ChEBI" id="CHEBI:29035"/>
    </cofactor>
</comment>
<comment type="caution">
    <text evidence="23">The sequence shown here is derived from an EMBL/GenBank/DDBJ whole genome shotgun (WGS) entry which is preliminary data.</text>
</comment>
<keyword evidence="13 19" id="KW-0133">Cell shape</keyword>
<dbReference type="Pfam" id="PF07478">
    <property type="entry name" value="Dala_Dala_lig_C"/>
    <property type="match status" value="1"/>
</dbReference>
<evidence type="ECO:0000256" key="11">
    <source>
        <dbReference type="ARBA" id="ARBA00022840"/>
    </source>
</evidence>
<evidence type="ECO:0000256" key="17">
    <source>
        <dbReference type="ARBA" id="ARBA00047614"/>
    </source>
</evidence>
<dbReference type="UniPathway" id="UPA00219"/>
<dbReference type="AlphaFoldDB" id="A0A2H0DXP2"/>
<feature type="binding site" evidence="20">
    <location>
        <position position="320"/>
    </location>
    <ligand>
        <name>Mg(2+)</name>
        <dbReference type="ChEBI" id="CHEBI:18420"/>
        <label>1</label>
    </ligand>
</feature>
<dbReference type="PANTHER" id="PTHR23132:SF25">
    <property type="entry name" value="D-ALANINE--D-ALANINE LIGASE A"/>
    <property type="match status" value="1"/>
</dbReference>
<evidence type="ECO:0000259" key="22">
    <source>
        <dbReference type="PROSITE" id="PS50975"/>
    </source>
</evidence>
<dbReference type="SUPFAM" id="SSF52440">
    <property type="entry name" value="PreATP-grasp domain"/>
    <property type="match status" value="1"/>
</dbReference>
<gene>
    <name evidence="19" type="primary">ddl</name>
    <name evidence="23" type="ORF">COW81_02850</name>
</gene>
<evidence type="ECO:0000256" key="8">
    <source>
        <dbReference type="ARBA" id="ARBA00022598"/>
    </source>
</evidence>
<evidence type="ECO:0000256" key="9">
    <source>
        <dbReference type="ARBA" id="ARBA00022723"/>
    </source>
</evidence>
<dbReference type="Proteomes" id="UP000231143">
    <property type="component" value="Unassembled WGS sequence"/>
</dbReference>
<keyword evidence="16 19" id="KW-0961">Cell wall biogenesis/degradation</keyword>
<dbReference type="InterPro" id="IPR011095">
    <property type="entry name" value="Dala_Dala_lig_C"/>
</dbReference>
<dbReference type="SUPFAM" id="SSF56059">
    <property type="entry name" value="Glutathione synthetase ATP-binding domain-like"/>
    <property type="match status" value="1"/>
</dbReference>
<evidence type="ECO:0000256" key="19">
    <source>
        <dbReference type="HAMAP-Rule" id="MF_00047"/>
    </source>
</evidence>
<evidence type="ECO:0000256" key="15">
    <source>
        <dbReference type="ARBA" id="ARBA00023211"/>
    </source>
</evidence>
<keyword evidence="11 21" id="KW-0067">ATP-binding</keyword>
<dbReference type="NCBIfam" id="TIGR01205">
    <property type="entry name" value="D_ala_D_alaTIGR"/>
    <property type="match status" value="1"/>
</dbReference>
<dbReference type="HAMAP" id="MF_00047">
    <property type="entry name" value="Dala_Dala_lig"/>
    <property type="match status" value="1"/>
</dbReference>
<comment type="similarity">
    <text evidence="5 19">Belongs to the D-alanine--D-alanine ligase family.</text>
</comment>
<evidence type="ECO:0000256" key="7">
    <source>
        <dbReference type="ARBA" id="ARBA00022490"/>
    </source>
</evidence>
<keyword evidence="8 19" id="KW-0436">Ligase</keyword>
<dbReference type="Gene3D" id="3.40.50.20">
    <property type="match status" value="1"/>
</dbReference>
<dbReference type="InterPro" id="IPR005905">
    <property type="entry name" value="D_ala_D_ala"/>
</dbReference>
<comment type="subcellular location">
    <subcellularLocation>
        <location evidence="3 19">Cytoplasm</location>
    </subcellularLocation>
</comment>
<feature type="binding site" evidence="20">
    <location>
        <position position="336"/>
    </location>
    <ligand>
        <name>Mg(2+)</name>
        <dbReference type="ChEBI" id="CHEBI:18420"/>
        <label>2</label>
    </ligand>
</feature>
<dbReference type="GO" id="GO:0071555">
    <property type="term" value="P:cell wall organization"/>
    <property type="evidence" value="ECO:0007669"/>
    <property type="project" value="UniProtKB-KW"/>
</dbReference>
<evidence type="ECO:0000256" key="5">
    <source>
        <dbReference type="ARBA" id="ARBA00010871"/>
    </source>
</evidence>
<keyword evidence="9 20" id="KW-0479">Metal-binding</keyword>
<dbReference type="PANTHER" id="PTHR23132">
    <property type="entry name" value="D-ALANINE--D-ALANINE LIGASE"/>
    <property type="match status" value="1"/>
</dbReference>
<dbReference type="GO" id="GO:0005524">
    <property type="term" value="F:ATP binding"/>
    <property type="evidence" value="ECO:0007669"/>
    <property type="project" value="UniProtKB-UniRule"/>
</dbReference>
<dbReference type="EMBL" id="PCTT01000038">
    <property type="protein sequence ID" value="PIP86945.1"/>
    <property type="molecule type" value="Genomic_DNA"/>
</dbReference>
<dbReference type="InterPro" id="IPR016185">
    <property type="entry name" value="PreATP-grasp_dom_sf"/>
</dbReference>
<evidence type="ECO:0000313" key="24">
    <source>
        <dbReference type="Proteomes" id="UP000231143"/>
    </source>
</evidence>
<evidence type="ECO:0000256" key="10">
    <source>
        <dbReference type="ARBA" id="ARBA00022741"/>
    </source>
</evidence>
<dbReference type="GO" id="GO:0009252">
    <property type="term" value="P:peptidoglycan biosynthetic process"/>
    <property type="evidence" value="ECO:0007669"/>
    <property type="project" value="UniProtKB-UniRule"/>
</dbReference>
<dbReference type="EC" id="6.3.2.4" evidence="6 19"/>
<dbReference type="GO" id="GO:0046872">
    <property type="term" value="F:metal ion binding"/>
    <property type="evidence" value="ECO:0007669"/>
    <property type="project" value="UniProtKB-KW"/>
</dbReference>
<evidence type="ECO:0000256" key="21">
    <source>
        <dbReference type="PROSITE-ProRule" id="PRU00409"/>
    </source>
</evidence>
<comment type="pathway">
    <text evidence="18">Glycan biosynthesis.</text>
</comment>
<evidence type="ECO:0000256" key="13">
    <source>
        <dbReference type="ARBA" id="ARBA00022960"/>
    </source>
</evidence>
<dbReference type="InterPro" id="IPR013815">
    <property type="entry name" value="ATP_grasp_subdomain_1"/>
</dbReference>
<evidence type="ECO:0000256" key="16">
    <source>
        <dbReference type="ARBA" id="ARBA00023316"/>
    </source>
</evidence>
<dbReference type="InterPro" id="IPR011761">
    <property type="entry name" value="ATP-grasp"/>
</dbReference>
<evidence type="ECO:0000256" key="20">
    <source>
        <dbReference type="PIRSR" id="PIRSR039102-3"/>
    </source>
</evidence>
<evidence type="ECO:0000256" key="4">
    <source>
        <dbReference type="ARBA" id="ARBA00004752"/>
    </source>
</evidence>
<dbReference type="NCBIfam" id="NF002528">
    <property type="entry name" value="PRK01966.1-4"/>
    <property type="match status" value="1"/>
</dbReference>
<dbReference type="InterPro" id="IPR011127">
    <property type="entry name" value="Dala_Dala_lig_N"/>
</dbReference>
<comment type="catalytic activity">
    <reaction evidence="17 19">
        <text>2 D-alanine + ATP = D-alanyl-D-alanine + ADP + phosphate + H(+)</text>
        <dbReference type="Rhea" id="RHEA:11224"/>
        <dbReference type="ChEBI" id="CHEBI:15378"/>
        <dbReference type="ChEBI" id="CHEBI:30616"/>
        <dbReference type="ChEBI" id="CHEBI:43474"/>
        <dbReference type="ChEBI" id="CHEBI:57416"/>
        <dbReference type="ChEBI" id="CHEBI:57822"/>
        <dbReference type="ChEBI" id="CHEBI:456216"/>
        <dbReference type="EC" id="6.3.2.4"/>
    </reaction>
</comment>
<dbReference type="GO" id="GO:0008716">
    <property type="term" value="F:D-alanine-D-alanine ligase activity"/>
    <property type="evidence" value="ECO:0007669"/>
    <property type="project" value="UniProtKB-UniRule"/>
</dbReference>
<dbReference type="PIRSF" id="PIRSF039102">
    <property type="entry name" value="Ddl/VanB"/>
    <property type="match status" value="1"/>
</dbReference>
<feature type="domain" description="ATP-grasp" evidence="22">
    <location>
        <begin position="152"/>
        <end position="363"/>
    </location>
</feature>
<dbReference type="PROSITE" id="PS00843">
    <property type="entry name" value="DALA_DALA_LIGASE_1"/>
    <property type="match status" value="1"/>
</dbReference>
<accession>A0A2H0DXP2</accession>
<comment type="pathway">
    <text evidence="4 19">Cell wall biogenesis; peptidoglycan biosynthesis.</text>
</comment>
<dbReference type="InterPro" id="IPR000291">
    <property type="entry name" value="D-Ala_lig_Van_CS"/>
</dbReference>
<comment type="cofactor">
    <cofactor evidence="20">
        <name>Mg(2+)</name>
        <dbReference type="ChEBI" id="CHEBI:18420"/>
    </cofactor>
    <cofactor evidence="20">
        <name>Mn(2+)</name>
        <dbReference type="ChEBI" id="CHEBI:29035"/>
    </cofactor>
    <text evidence="20">Binds 2 magnesium or manganese ions per subunit.</text>
</comment>
<feature type="binding site" evidence="20">
    <location>
        <position position="334"/>
    </location>
    <ligand>
        <name>Mg(2+)</name>
        <dbReference type="ChEBI" id="CHEBI:18420"/>
        <label>1</label>
    </ligand>
</feature>
<reference evidence="23 24" key="1">
    <citation type="submission" date="2017-09" db="EMBL/GenBank/DDBJ databases">
        <title>Depth-based differentiation of microbial function through sediment-hosted aquifers and enrichment of novel symbionts in the deep terrestrial subsurface.</title>
        <authorList>
            <person name="Probst A.J."/>
            <person name="Ladd B."/>
            <person name="Jarett J.K."/>
            <person name="Geller-Mcgrath D.E."/>
            <person name="Sieber C.M."/>
            <person name="Emerson J.B."/>
            <person name="Anantharaman K."/>
            <person name="Thomas B.C."/>
            <person name="Malmstrom R."/>
            <person name="Stieglmeier M."/>
            <person name="Klingl A."/>
            <person name="Woyke T."/>
            <person name="Ryan C.M."/>
            <person name="Banfield J.F."/>
        </authorList>
    </citation>
    <scope>NUCLEOTIDE SEQUENCE [LARGE SCALE GENOMIC DNA]</scope>
    <source>
        <strain evidence="23">CG22_combo_CG10-13_8_21_14_all_36_13</strain>
    </source>
</reference>
<proteinExistence type="inferred from homology"/>
<name>A0A2H0DXP2_9BACT</name>
<dbReference type="GO" id="GO:0008360">
    <property type="term" value="P:regulation of cell shape"/>
    <property type="evidence" value="ECO:0007669"/>
    <property type="project" value="UniProtKB-KW"/>
</dbReference>
<sequence>MMYFMEIKPTIGVFFGSRSPEHDVSIITATLAISGLKDLGYNVVPVYIAKDGAWYIDESLSDLNFFKDKNYKEKLKNLGGWSLSLEKAKKQIVFNKGALFKKEIKIDIAFPAIHGRNGEDGTLQGLFEIVGVPYVGCGVLSSALAMDKVATKELYEHYGIPTTEFVSFYKRDWDKHKEDINNEIKKIPLPVFVKPARTGSSIGITKVKEEKDLSIAIEVAFHFDSKILVERGVGNMADLTCSVIGHSNLEVSLVQESLYSKDMFSYDDKYIEGGGAQTGEDKKSFSIPPKNIEDKTIEKIQIFSKSIFELFGCSGIARIDFLYDRDTKRIYANEINTLPGTLYHHLWKETGVNFSMLLSKLIESALEKYKEDDIITTSFESRILDGADSSKLANKLQGNKNTIN</sequence>
<evidence type="ECO:0000256" key="2">
    <source>
        <dbReference type="ARBA" id="ARBA00003921"/>
    </source>
</evidence>
<dbReference type="Gene3D" id="3.30.470.20">
    <property type="entry name" value="ATP-grasp fold, B domain"/>
    <property type="match status" value="1"/>
</dbReference>
<keyword evidence="14 19" id="KW-0573">Peptidoglycan synthesis</keyword>
<dbReference type="GO" id="GO:0005829">
    <property type="term" value="C:cytosol"/>
    <property type="evidence" value="ECO:0007669"/>
    <property type="project" value="TreeGrafter"/>
</dbReference>
<keyword evidence="12 20" id="KW-0460">Magnesium</keyword>
<dbReference type="PROSITE" id="PS50975">
    <property type="entry name" value="ATP_GRASP"/>
    <property type="match status" value="1"/>
</dbReference>
<evidence type="ECO:0000256" key="12">
    <source>
        <dbReference type="ARBA" id="ARBA00022842"/>
    </source>
</evidence>
<evidence type="ECO:0000256" key="1">
    <source>
        <dbReference type="ARBA" id="ARBA00001936"/>
    </source>
</evidence>
<keyword evidence="10 21" id="KW-0547">Nucleotide-binding</keyword>
<organism evidence="23 24">
    <name type="scientific">Candidatus Campbellbacteria bacterium CG22_combo_CG10-13_8_21_14_all_36_13</name>
    <dbReference type="NCBI Taxonomy" id="1974529"/>
    <lineage>
        <taxon>Bacteria</taxon>
        <taxon>Candidatus Campbelliibacteriota</taxon>
    </lineage>
</organism>
<evidence type="ECO:0000256" key="14">
    <source>
        <dbReference type="ARBA" id="ARBA00022984"/>
    </source>
</evidence>
<dbReference type="Pfam" id="PF01820">
    <property type="entry name" value="Dala_Dala_lig_N"/>
    <property type="match status" value="1"/>
</dbReference>
<keyword evidence="15 20" id="KW-0464">Manganese</keyword>
<dbReference type="FunFam" id="3.30.1490.20:FF:000007">
    <property type="entry name" value="D-alanine--D-alanine ligase"/>
    <property type="match status" value="1"/>
</dbReference>
<evidence type="ECO:0000256" key="3">
    <source>
        <dbReference type="ARBA" id="ARBA00004496"/>
    </source>
</evidence>
<evidence type="ECO:0000256" key="6">
    <source>
        <dbReference type="ARBA" id="ARBA00012216"/>
    </source>
</evidence>
<evidence type="ECO:0000256" key="18">
    <source>
        <dbReference type="ARBA" id="ARBA00060592"/>
    </source>
</evidence>
<feature type="binding site" evidence="20">
    <location>
        <position position="334"/>
    </location>
    <ligand>
        <name>Mg(2+)</name>
        <dbReference type="ChEBI" id="CHEBI:18420"/>
        <label>2</label>
    </ligand>
</feature>
<comment type="function">
    <text evidence="2 19">Cell wall formation.</text>
</comment>
<dbReference type="PROSITE" id="PS00844">
    <property type="entry name" value="DALA_DALA_LIGASE_2"/>
    <property type="match status" value="1"/>
</dbReference>
<protein>
    <recommendedName>
        <fullName evidence="6 19">D-alanine--D-alanine ligase</fullName>
        <ecNumber evidence="6 19">6.3.2.4</ecNumber>
    </recommendedName>
    <alternativeName>
        <fullName evidence="19">D-Ala-D-Ala ligase</fullName>
    </alternativeName>
    <alternativeName>
        <fullName evidence="19">D-alanylalanine synthetase</fullName>
    </alternativeName>
</protein>
<dbReference type="Gene3D" id="3.30.1490.20">
    <property type="entry name" value="ATP-grasp fold, A domain"/>
    <property type="match status" value="1"/>
</dbReference>
<keyword evidence="7 19" id="KW-0963">Cytoplasm</keyword>